<dbReference type="EMBL" id="CP040915">
    <property type="protein sequence ID" value="QDC25905.1"/>
    <property type="molecule type" value="Genomic_DNA"/>
</dbReference>
<protein>
    <submittedName>
        <fullName evidence="1">Uncharacterized protein</fullName>
    </submittedName>
</protein>
<proteinExistence type="predicted"/>
<evidence type="ECO:0000313" key="2">
    <source>
        <dbReference type="Proteomes" id="UP000314616"/>
    </source>
</evidence>
<name>A0A5B8C910_9MICO</name>
<accession>A0A5B8C910</accession>
<gene>
    <name evidence="1" type="ORF">FE374_15905</name>
</gene>
<sequence>MSPAHPTHPPAPARGAVARAVARARALAPRPAAGGPDGERGAASAELVGTLFVVVLVVGALLTSAAPGGALSGAFENTLCRAFSSFGLECGGSGNAAADSREPGEVCVVATEETSRSLGVSVAFIDVDTGGSVAVEELADGTFRVTYQGDVKGAVSAGVGGGLQVTVGDQQYGGELTAGASGGALIEGGMVWEVDAAEKDALVGYFQDELFNATTPIVGPARNLWNAMPWVDRYQPPTPTSIFGAVGATGSASASATALDQSASAEANLAMAIGVETNLETGEITTYYQVDADAGAQADVDLPGGLVNTSGSADGRIQGVIAVTVDPAGDYLTNVEYQATMFGSAEASIDPVFGPSFSPDASGGQVINASVDLTAPESLSIATDLLRGAGIPVPAGAHRGGANPNGPVSLLNAAQTFVQAAQDRGELWRQEIDGASETPFALNASGKIGIGLGARYDNSTSETNVTDAQYWDGQAWAPWVSCHS</sequence>
<evidence type="ECO:0000313" key="1">
    <source>
        <dbReference type="EMBL" id="QDC25905.1"/>
    </source>
</evidence>
<organism evidence="1 2">
    <name type="scientific">Georgenia yuyongxinii</name>
    <dbReference type="NCBI Taxonomy" id="2589797"/>
    <lineage>
        <taxon>Bacteria</taxon>
        <taxon>Bacillati</taxon>
        <taxon>Actinomycetota</taxon>
        <taxon>Actinomycetes</taxon>
        <taxon>Micrococcales</taxon>
        <taxon>Bogoriellaceae</taxon>
        <taxon>Georgenia</taxon>
    </lineage>
</organism>
<dbReference type="AlphaFoldDB" id="A0A5B8C910"/>
<dbReference type="KEGG" id="gyu:FE374_15905"/>
<reference evidence="1 2" key="1">
    <citation type="submission" date="2019-05" db="EMBL/GenBank/DDBJ databases">
        <title>Georgenia *** sp. nov., and Georgenia *** sp. nov., isolated from the intestinal contents of plateau pika (Ochotona curzoniae) in the Qinghai-Tibet plateau of China.</title>
        <authorList>
            <person name="Tian Z."/>
        </authorList>
    </citation>
    <scope>NUCLEOTIDE SEQUENCE [LARGE SCALE GENOMIC DNA]</scope>
    <source>
        <strain evidence="1 2">Z443</strain>
    </source>
</reference>
<dbReference type="OrthoDB" id="4825107at2"/>
<dbReference type="RefSeq" id="WP_139930152.1">
    <property type="nucleotide sequence ID" value="NZ_CP040915.1"/>
</dbReference>
<dbReference type="Proteomes" id="UP000314616">
    <property type="component" value="Chromosome"/>
</dbReference>